<accession>A0A0A8KWP7</accession>
<keyword evidence="4" id="KW-0614">Plasmid</keyword>
<gene>
    <name evidence="4" type="ORF">WWTP_pFosmid_1D_0009</name>
</gene>
<dbReference type="InterPro" id="IPR004291">
    <property type="entry name" value="Transposase_IS66_central"/>
</dbReference>
<feature type="compositionally biased region" description="Basic residues" evidence="1">
    <location>
        <begin position="70"/>
        <end position="86"/>
    </location>
</feature>
<reference evidence="4" key="1">
    <citation type="journal article" date="2015" name="Res. Microbiol.">
        <title>New FeFe-hydrogenase genes identified in a metagenomic fosmid library from a municipal wastewater treatment plant as revealed by high-throughput sequencing.</title>
        <authorList>
            <person name="Tomazetto G."/>
            <person name="Wibberg D."/>
            <person name="Schluter A."/>
            <person name="Oliveira V.M."/>
        </authorList>
    </citation>
    <scope>NUCLEOTIDE SEQUENCE</scope>
    <source>
        <plasmid evidence="4">fosmid 1D</plasmid>
    </source>
</reference>
<dbReference type="PANTHER" id="PTHR33678:SF2">
    <property type="match status" value="1"/>
</dbReference>
<feature type="domain" description="DUF6444" evidence="3">
    <location>
        <begin position="13"/>
        <end position="86"/>
    </location>
</feature>
<dbReference type="InterPro" id="IPR052344">
    <property type="entry name" value="Transposase-related"/>
</dbReference>
<dbReference type="NCBIfam" id="NF033517">
    <property type="entry name" value="transpos_IS66"/>
    <property type="match status" value="1"/>
</dbReference>
<organism evidence="4">
    <name type="scientific">wastewater metagenome</name>
    <dbReference type="NCBI Taxonomy" id="527639"/>
    <lineage>
        <taxon>unclassified sequences</taxon>
        <taxon>metagenomes</taxon>
        <taxon>ecological metagenomes</taxon>
    </lineage>
</organism>
<sequence>MSQAHLNPNSITTLEEAIAVIRILVNRVNDLEKENAELKEEIAILKKNSGTSSKPPSSDITKPKSEQRQSGKRKIGGQKGHPRHNRTPFTEEELDDVIDLKPISCPCCGDRLEYSDAEIKIQQSVELKENPVEKIEYRRHPGYCPNCQKIHYEQLPANIIPNQLLGVRLLSLLGYMKGSMGVSMSELQEFIKNILGLKLSSGYIVKSILRVSKALKKPYEEVLDKVTSEEQLNIDESGWPDSGNKLWVWLFCSAKICLFAIRNSRGTKVLKEILGETFDGAITSDFYSAYVCFANAKQQFCLAHLIRDVKFLTTLPSDETKEFGEAILKYFRSIFVVWHEHGSGPPDVLRKKVKRIQRKMFTFLLNTKPTNKHVTNITVRMTKHWDSLFRFVDYPDQIQPTNNNAERSLRHLVRIRKVSQGTRGDNGQRWTERVMTVMSTCKRQNINPWNFIQSAVTARFLNAYYPCLIP</sequence>
<feature type="domain" description="Transposase IS66 central" evidence="2">
    <location>
        <begin position="164"/>
        <end position="427"/>
    </location>
</feature>
<feature type="region of interest" description="Disordered" evidence="1">
    <location>
        <begin position="47"/>
        <end position="93"/>
    </location>
</feature>
<evidence type="ECO:0000259" key="2">
    <source>
        <dbReference type="Pfam" id="PF03050"/>
    </source>
</evidence>
<dbReference type="EMBL" id="HG796236">
    <property type="protein sequence ID" value="CDL65342.1"/>
    <property type="molecule type" value="Genomic_DNA"/>
</dbReference>
<name>A0A0A8KWP7_9ZZZZ</name>
<dbReference type="Pfam" id="PF20042">
    <property type="entry name" value="DUF6444"/>
    <property type="match status" value="1"/>
</dbReference>
<protein>
    <submittedName>
        <fullName evidence="4">Transposase, is66 family</fullName>
    </submittedName>
</protein>
<dbReference type="PANTHER" id="PTHR33678">
    <property type="entry name" value="BLL1576 PROTEIN"/>
    <property type="match status" value="1"/>
</dbReference>
<dbReference type="InterPro" id="IPR045618">
    <property type="entry name" value="DUF6444"/>
</dbReference>
<proteinExistence type="predicted"/>
<evidence type="ECO:0000256" key="1">
    <source>
        <dbReference type="SAM" id="MobiDB-lite"/>
    </source>
</evidence>
<geneLocation type="plasmid" evidence="4">
    <name>fosmid 1D</name>
</geneLocation>
<evidence type="ECO:0000259" key="3">
    <source>
        <dbReference type="Pfam" id="PF20042"/>
    </source>
</evidence>
<feature type="compositionally biased region" description="Polar residues" evidence="1">
    <location>
        <begin position="48"/>
        <end position="60"/>
    </location>
</feature>
<evidence type="ECO:0000313" key="4">
    <source>
        <dbReference type="EMBL" id="CDL65342.1"/>
    </source>
</evidence>
<dbReference type="Pfam" id="PF03050">
    <property type="entry name" value="DDE_Tnp_IS66"/>
    <property type="match status" value="1"/>
</dbReference>
<dbReference type="AlphaFoldDB" id="A0A0A8KWP7"/>